<name>A0A1B3XJK8_9BACI</name>
<dbReference type="Pfam" id="PF23857">
    <property type="entry name" value="Phage_TAC_19"/>
    <property type="match status" value="1"/>
</dbReference>
<proteinExistence type="predicted"/>
<dbReference type="Proteomes" id="UP000077926">
    <property type="component" value="Chromosome"/>
</dbReference>
<sequence length="108" mass="12302">MYQLDLTNLKTKEVKTLTQTSVSGKQLITALKLNNAVYEDDVESTMALVTFVANLFGVTADDILDGIQAHELMEKLYEVYYQVLGYSEKKKQKLIQYMKDGEMEPVLD</sequence>
<dbReference type="OrthoDB" id="2925849at2"/>
<dbReference type="NCBIfam" id="NF047360">
    <property type="entry name" value="tail_chap_PVL"/>
    <property type="match status" value="1"/>
</dbReference>
<dbReference type="EMBL" id="CP017080">
    <property type="protein sequence ID" value="AOH53352.1"/>
    <property type="molecule type" value="Genomic_DNA"/>
</dbReference>
<organism evidence="1 2">
    <name type="scientific">Peribacillus muralis</name>
    <dbReference type="NCBI Taxonomy" id="264697"/>
    <lineage>
        <taxon>Bacteria</taxon>
        <taxon>Bacillati</taxon>
        <taxon>Bacillota</taxon>
        <taxon>Bacilli</taxon>
        <taxon>Bacillales</taxon>
        <taxon>Bacillaceae</taxon>
        <taxon>Peribacillus</taxon>
    </lineage>
</organism>
<keyword evidence="2" id="KW-1185">Reference proteome</keyword>
<protein>
    <recommendedName>
        <fullName evidence="3">Phage protein</fullName>
    </recommendedName>
</protein>
<gene>
    <name evidence="1" type="ORF">ABE28_003230</name>
</gene>
<evidence type="ECO:0008006" key="3">
    <source>
        <dbReference type="Google" id="ProtNLM"/>
    </source>
</evidence>
<reference evidence="1 2" key="1">
    <citation type="submission" date="2016-08" db="EMBL/GenBank/DDBJ databases">
        <title>Complete genome sequence of Bacillus muralis G25-68, a strain with toxicity to nematodes.</title>
        <authorList>
            <person name="Zheng Z."/>
        </authorList>
    </citation>
    <scope>NUCLEOTIDE SEQUENCE [LARGE SCALE GENOMIC DNA]</scope>
    <source>
        <strain evidence="1 2">G25-68</strain>
    </source>
</reference>
<dbReference type="InterPro" id="IPR057006">
    <property type="entry name" value="Phage_TAC_19"/>
</dbReference>
<accession>A0A1B3XJK8</accession>
<evidence type="ECO:0000313" key="1">
    <source>
        <dbReference type="EMBL" id="AOH53352.1"/>
    </source>
</evidence>
<dbReference type="KEGG" id="bmur:ABE28_003230"/>
<dbReference type="STRING" id="264697.ABE28_003230"/>
<evidence type="ECO:0000313" key="2">
    <source>
        <dbReference type="Proteomes" id="UP000077926"/>
    </source>
</evidence>
<dbReference type="RefSeq" id="WP_064463941.1">
    <property type="nucleotide sequence ID" value="NZ_CP017080.1"/>
</dbReference>
<dbReference type="AlphaFoldDB" id="A0A1B3XJK8"/>